<dbReference type="EMBL" id="DWXZ01000130">
    <property type="protein sequence ID" value="HJB37667.1"/>
    <property type="molecule type" value="Genomic_DNA"/>
</dbReference>
<dbReference type="PANTHER" id="PTHR12128">
    <property type="entry name" value="DIHYDRODIPICOLINATE SYNTHASE"/>
    <property type="match status" value="1"/>
</dbReference>
<gene>
    <name evidence="3" type="ORF">H9942_06320</name>
</gene>
<organism evidence="3 4">
    <name type="scientific">Candidatus Acutalibacter ornithocaccae</name>
    <dbReference type="NCBI Taxonomy" id="2838416"/>
    <lineage>
        <taxon>Bacteria</taxon>
        <taxon>Bacillati</taxon>
        <taxon>Bacillota</taxon>
        <taxon>Clostridia</taxon>
        <taxon>Eubacteriales</taxon>
        <taxon>Acutalibacteraceae</taxon>
        <taxon>Acutalibacter</taxon>
    </lineage>
</organism>
<feature type="non-terminal residue" evidence="3">
    <location>
        <position position="1"/>
    </location>
</feature>
<dbReference type="InterPro" id="IPR013785">
    <property type="entry name" value="Aldolase_TIM"/>
</dbReference>
<dbReference type="SUPFAM" id="SSF51569">
    <property type="entry name" value="Aldolase"/>
    <property type="match status" value="1"/>
</dbReference>
<dbReference type="AlphaFoldDB" id="A0A9D2RYP2"/>
<dbReference type="GO" id="GO:0005829">
    <property type="term" value="C:cytosol"/>
    <property type="evidence" value="ECO:0007669"/>
    <property type="project" value="TreeGrafter"/>
</dbReference>
<dbReference type="PROSITE" id="PS00666">
    <property type="entry name" value="DHDPS_2"/>
    <property type="match status" value="1"/>
</dbReference>
<protein>
    <submittedName>
        <fullName evidence="3">Dihydrodipicolinate synthase family protein</fullName>
    </submittedName>
</protein>
<evidence type="ECO:0000256" key="1">
    <source>
        <dbReference type="ARBA" id="ARBA00023239"/>
    </source>
</evidence>
<sequence>YVGTCEMNLEACVELSNYALEQGADGAMVISPYYFSLPDSAILNFYDTLAQRVQGPVLLYNFPERTGYDLRPDLVLELATRHPNIVGIKDTVPNMGHTRALIQKVKAARPEFLVFSGFDEFFGHNVLSGGDGCIAGLSNFAPEVAAGYAQRARQDDLPGMAQYQRKVDSLMAIYDVAPQFVPTIKQAMALRGLGLEPFCAPPVLPSTPKETQQVRALLQQAGLLD</sequence>
<evidence type="ECO:0000256" key="2">
    <source>
        <dbReference type="ARBA" id="ARBA00023270"/>
    </source>
</evidence>
<proteinExistence type="predicted"/>
<dbReference type="InterPro" id="IPR002220">
    <property type="entry name" value="DapA-like"/>
</dbReference>
<dbReference type="PRINTS" id="PR00146">
    <property type="entry name" value="DHPICSNTHASE"/>
</dbReference>
<dbReference type="CDD" id="cd00408">
    <property type="entry name" value="DHDPS-like"/>
    <property type="match status" value="1"/>
</dbReference>
<dbReference type="Proteomes" id="UP000824214">
    <property type="component" value="Unassembled WGS sequence"/>
</dbReference>
<keyword evidence="1" id="KW-0456">Lyase</keyword>
<dbReference type="Pfam" id="PF00701">
    <property type="entry name" value="DHDPS"/>
    <property type="match status" value="1"/>
</dbReference>
<reference evidence="3" key="2">
    <citation type="submission" date="2021-04" db="EMBL/GenBank/DDBJ databases">
        <authorList>
            <person name="Gilroy R."/>
        </authorList>
    </citation>
    <scope>NUCLEOTIDE SEQUENCE</scope>
    <source>
        <strain evidence="3">ChiBcolR8-3208</strain>
    </source>
</reference>
<dbReference type="SMART" id="SM01130">
    <property type="entry name" value="DHDPS"/>
    <property type="match status" value="1"/>
</dbReference>
<reference evidence="3" key="1">
    <citation type="journal article" date="2021" name="PeerJ">
        <title>Extensive microbial diversity within the chicken gut microbiome revealed by metagenomics and culture.</title>
        <authorList>
            <person name="Gilroy R."/>
            <person name="Ravi A."/>
            <person name="Getino M."/>
            <person name="Pursley I."/>
            <person name="Horton D.L."/>
            <person name="Alikhan N.F."/>
            <person name="Baker D."/>
            <person name="Gharbi K."/>
            <person name="Hall N."/>
            <person name="Watson M."/>
            <person name="Adriaenssens E.M."/>
            <person name="Foster-Nyarko E."/>
            <person name="Jarju S."/>
            <person name="Secka A."/>
            <person name="Antonio M."/>
            <person name="Oren A."/>
            <person name="Chaudhuri R.R."/>
            <person name="La Ragione R."/>
            <person name="Hildebrand F."/>
            <person name="Pallen M.J."/>
        </authorList>
    </citation>
    <scope>NUCLEOTIDE SEQUENCE</scope>
    <source>
        <strain evidence="3">ChiBcolR8-3208</strain>
    </source>
</reference>
<dbReference type="PANTHER" id="PTHR12128:SF28">
    <property type="entry name" value="2-DEHYDRO-3-DEOXY-D-GLUCONATE ALDOLASE YAGE-RELATED"/>
    <property type="match status" value="1"/>
</dbReference>
<dbReference type="Gene3D" id="3.20.20.70">
    <property type="entry name" value="Aldolase class I"/>
    <property type="match status" value="1"/>
</dbReference>
<name>A0A9D2RYP2_9FIRM</name>
<comment type="caution">
    <text evidence="3">The sequence shown here is derived from an EMBL/GenBank/DDBJ whole genome shotgun (WGS) entry which is preliminary data.</text>
</comment>
<evidence type="ECO:0000313" key="4">
    <source>
        <dbReference type="Proteomes" id="UP000824214"/>
    </source>
</evidence>
<dbReference type="GO" id="GO:0016829">
    <property type="term" value="F:lyase activity"/>
    <property type="evidence" value="ECO:0007669"/>
    <property type="project" value="UniProtKB-KW"/>
</dbReference>
<dbReference type="InterPro" id="IPR020625">
    <property type="entry name" value="Schiff_base-form_aldolases_AS"/>
</dbReference>
<evidence type="ECO:0000313" key="3">
    <source>
        <dbReference type="EMBL" id="HJB37667.1"/>
    </source>
</evidence>
<accession>A0A9D2RYP2</accession>
<keyword evidence="2" id="KW-0704">Schiff base</keyword>